<sequence>MKQLGFGSLNSSIITNARDLNRLANGSIIRNECDTSAGPDQGVHFVKTPLGWRYSDPKGKPTTWELFPSDAIHLPVQVVHRVSEFEDVSEITENSPHTQKEDSKMDTDSTPSAASTAMSVDSRYVLTTPYREDLRYEFTNATDAETAARMANRLVRAVWEVESVKTAVQRQLHLTVDRDGTVTKP</sequence>
<dbReference type="GeneID" id="29066689"/>
<evidence type="ECO:0000313" key="2">
    <source>
        <dbReference type="EMBL" id="AON97008.1"/>
    </source>
</evidence>
<dbReference type="KEGG" id="vg:29066689"/>
<proteinExistence type="predicted"/>
<feature type="compositionally biased region" description="Polar residues" evidence="1">
    <location>
        <begin position="108"/>
        <end position="117"/>
    </location>
</feature>
<gene>
    <name evidence="2" type="ORF">SEA_TONENILI_290</name>
</gene>
<dbReference type="Proteomes" id="UP000204231">
    <property type="component" value="Segment"/>
</dbReference>
<feature type="compositionally biased region" description="Basic and acidic residues" evidence="1">
    <location>
        <begin position="98"/>
        <end position="107"/>
    </location>
</feature>
<dbReference type="EMBL" id="KX752698">
    <property type="protein sequence ID" value="AON97008.1"/>
    <property type="molecule type" value="Genomic_DNA"/>
</dbReference>
<evidence type="ECO:0000313" key="3">
    <source>
        <dbReference type="Proteomes" id="UP000204231"/>
    </source>
</evidence>
<protein>
    <submittedName>
        <fullName evidence="2">Uncharacterized protein</fullName>
    </submittedName>
</protein>
<reference evidence="2 3" key="1">
    <citation type="submission" date="2016-08" db="EMBL/GenBank/DDBJ databases">
        <authorList>
            <person name="Acevedo E."/>
            <person name="Azhar M."/>
            <person name="Golebiewska U.P."/>
            <person name="Grzywna D."/>
            <person name="Guardiola R."/>
            <person name="Jackson O."/>
            <person name="John N."/>
            <person name="Kanavatsas C."/>
            <person name="Khan S."/>
            <person name="Leong J."/>
            <person name="Mansilla E."/>
            <person name="Muladjanov Y."/>
            <person name="Nouel J."/>
            <person name="Oh S."/>
            <person name="Oppedisano M."/>
            <person name="Sajid A."/>
            <person name="Samper M."/>
            <person name="Ugbeva O."/>
            <person name="Delesalle V.A."/>
            <person name="Garlena R.A."/>
            <person name="Russell D.A."/>
            <person name="Pope W.H."/>
            <person name="Jacobs-Sera D."/>
            <person name="Hendrix R.W."/>
            <person name="Hatfull G.F."/>
        </authorList>
    </citation>
    <scope>NUCLEOTIDE SEQUENCE [LARGE SCALE GENOMIC DNA]</scope>
</reference>
<keyword evidence="3" id="KW-1185">Reference proteome</keyword>
<dbReference type="RefSeq" id="YP_009288121.1">
    <property type="nucleotide sequence ID" value="NC_031080.1"/>
</dbReference>
<feature type="region of interest" description="Disordered" evidence="1">
    <location>
        <begin position="88"/>
        <end position="117"/>
    </location>
</feature>
<name>A0A1C9EHR6_9CAUD</name>
<organism evidence="2 3">
    <name type="scientific">Mycobacterium phage Tonenili</name>
    <dbReference type="NCBI Taxonomy" id="1891703"/>
    <lineage>
        <taxon>Viruses</taxon>
        <taxon>Duplodnaviria</taxon>
        <taxon>Heunggongvirae</taxon>
        <taxon>Uroviricota</taxon>
        <taxon>Caudoviricetes</taxon>
        <taxon>Ceeclamvirinae</taxon>
        <taxon>Bixzunavirus</taxon>
        <taxon>Bixzunavirus tonenili</taxon>
    </lineage>
</organism>
<evidence type="ECO:0000256" key="1">
    <source>
        <dbReference type="SAM" id="MobiDB-lite"/>
    </source>
</evidence>
<accession>A0A1C9EHR6</accession>